<dbReference type="InterPro" id="IPR001584">
    <property type="entry name" value="Integrase_cat-core"/>
</dbReference>
<comment type="caution">
    <text evidence="3">The sequence shown here is derived from an EMBL/GenBank/DDBJ whole genome shotgun (WGS) entry which is preliminary data.</text>
</comment>
<dbReference type="PANTHER" id="PTHR37984">
    <property type="entry name" value="PROTEIN CBG26694"/>
    <property type="match status" value="1"/>
</dbReference>
<evidence type="ECO:0000259" key="2">
    <source>
        <dbReference type="PROSITE" id="PS50994"/>
    </source>
</evidence>
<dbReference type="EMBL" id="JAULJE010000001">
    <property type="protein sequence ID" value="KAK1346855.1"/>
    <property type="molecule type" value="Genomic_DNA"/>
</dbReference>
<dbReference type="AlphaFoldDB" id="A0AA40IC43"/>
<dbReference type="SUPFAM" id="SSF53098">
    <property type="entry name" value="Ribonuclease H-like"/>
    <property type="match status" value="1"/>
</dbReference>
<evidence type="ECO:0000313" key="4">
    <source>
        <dbReference type="Proteomes" id="UP001177744"/>
    </source>
</evidence>
<dbReference type="GO" id="GO:0015074">
    <property type="term" value="P:DNA integration"/>
    <property type="evidence" value="ECO:0007669"/>
    <property type="project" value="InterPro"/>
</dbReference>
<feature type="region of interest" description="Disordered" evidence="1">
    <location>
        <begin position="168"/>
        <end position="188"/>
    </location>
</feature>
<feature type="compositionally biased region" description="Pro residues" evidence="1">
    <location>
        <begin position="178"/>
        <end position="187"/>
    </location>
</feature>
<dbReference type="InterPro" id="IPR036397">
    <property type="entry name" value="RNaseH_sf"/>
</dbReference>
<keyword evidence="4" id="KW-1185">Reference proteome</keyword>
<proteinExistence type="predicted"/>
<organism evidence="3 4">
    <name type="scientific">Cnephaeus nilssonii</name>
    <name type="common">Northern bat</name>
    <name type="synonym">Eptesicus nilssonii</name>
    <dbReference type="NCBI Taxonomy" id="3371016"/>
    <lineage>
        <taxon>Eukaryota</taxon>
        <taxon>Metazoa</taxon>
        <taxon>Chordata</taxon>
        <taxon>Craniata</taxon>
        <taxon>Vertebrata</taxon>
        <taxon>Euteleostomi</taxon>
        <taxon>Mammalia</taxon>
        <taxon>Eutheria</taxon>
        <taxon>Laurasiatheria</taxon>
        <taxon>Chiroptera</taxon>
        <taxon>Yangochiroptera</taxon>
        <taxon>Vespertilionidae</taxon>
        <taxon>Cnephaeus</taxon>
    </lineage>
</organism>
<dbReference type="GO" id="GO:0003676">
    <property type="term" value="F:nucleic acid binding"/>
    <property type="evidence" value="ECO:0007669"/>
    <property type="project" value="InterPro"/>
</dbReference>
<reference evidence="3" key="1">
    <citation type="submission" date="2023-06" db="EMBL/GenBank/DDBJ databases">
        <title>Reference genome for the Northern bat (Eptesicus nilssonii), a most northern bat species.</title>
        <authorList>
            <person name="Laine V.N."/>
            <person name="Pulliainen A.T."/>
            <person name="Lilley T.M."/>
        </authorList>
    </citation>
    <scope>NUCLEOTIDE SEQUENCE</scope>
    <source>
        <strain evidence="3">BLF_Eptnil</strain>
        <tissue evidence="3">Kidney</tissue>
    </source>
</reference>
<accession>A0AA40IC43</accession>
<feature type="domain" description="Integrase catalytic" evidence="2">
    <location>
        <begin position="1"/>
        <end position="137"/>
    </location>
</feature>
<dbReference type="PROSITE" id="PS50994">
    <property type="entry name" value="INTEGRASE"/>
    <property type="match status" value="1"/>
</dbReference>
<dbReference type="InterPro" id="IPR050951">
    <property type="entry name" value="Retrovirus_Pol_polyprotein"/>
</dbReference>
<name>A0AA40IC43_CNENI</name>
<evidence type="ECO:0000313" key="3">
    <source>
        <dbReference type="EMBL" id="KAK1346855.1"/>
    </source>
</evidence>
<gene>
    <name evidence="3" type="ORF">QTO34_000715</name>
</gene>
<dbReference type="Gene3D" id="3.30.420.10">
    <property type="entry name" value="Ribonuclease H-like superfamily/Ribonuclease H"/>
    <property type="match status" value="1"/>
</dbReference>
<dbReference type="InterPro" id="IPR012337">
    <property type="entry name" value="RNaseH-like_sf"/>
</dbReference>
<dbReference type="PANTHER" id="PTHR37984:SF12">
    <property type="entry name" value="RIBONUCLEASE H"/>
    <property type="match status" value="1"/>
</dbReference>
<evidence type="ECO:0000256" key="1">
    <source>
        <dbReference type="SAM" id="MobiDB-lite"/>
    </source>
</evidence>
<sequence>MTSLVDRIFTGFGLHKTIKEVTKACDLCYASTPGGGSLQSDNGPSFVSKITWQVSSALGIQYHFHSSWRPRFLGKVERANQTLNRILAKLCQETSETWVKLLPIALLRLRAAPKANLNLSPVNISGQIPGQDWQIDFTHMPPIKITKYLLTLVSSTLNIQELIHSPIGPNLQRQGQQPPSPPPPPLHAPSFLRPFELIPFEMLYGRPFLTSDILLDTETHELVKYLTNLGQVQKSLTECGNKIMPMPNKNSTSTQISPGDLVLLKTWKEVSPTSQLQPKWKDPY</sequence>
<dbReference type="Proteomes" id="UP001177744">
    <property type="component" value="Unassembled WGS sequence"/>
</dbReference>
<protein>
    <recommendedName>
        <fullName evidence="2">Integrase catalytic domain-containing protein</fullName>
    </recommendedName>
</protein>